<comment type="caution">
    <text evidence="2">The sequence shown here is derived from an EMBL/GenBank/DDBJ whole genome shotgun (WGS) entry which is preliminary data.</text>
</comment>
<proteinExistence type="predicted"/>
<evidence type="ECO:0000313" key="2">
    <source>
        <dbReference type="EMBL" id="KAK0481454.1"/>
    </source>
</evidence>
<protein>
    <recommendedName>
        <fullName evidence="4">F-box domain-containing protein</fullName>
    </recommendedName>
</protein>
<name>A0AA39UGH3_9AGAR</name>
<dbReference type="InterPro" id="IPR032675">
    <property type="entry name" value="LRR_dom_sf"/>
</dbReference>
<dbReference type="AlphaFoldDB" id="A0AA39UGH3"/>
<evidence type="ECO:0008006" key="4">
    <source>
        <dbReference type="Google" id="ProtNLM"/>
    </source>
</evidence>
<gene>
    <name evidence="2" type="ORF">IW261DRAFT_1075734</name>
</gene>
<feature type="coiled-coil region" evidence="1">
    <location>
        <begin position="340"/>
        <end position="368"/>
    </location>
</feature>
<keyword evidence="3" id="KW-1185">Reference proteome</keyword>
<keyword evidence="1" id="KW-0175">Coiled coil</keyword>
<organism evidence="2 3">
    <name type="scientific">Armillaria novae-zelandiae</name>
    <dbReference type="NCBI Taxonomy" id="153914"/>
    <lineage>
        <taxon>Eukaryota</taxon>
        <taxon>Fungi</taxon>
        <taxon>Dikarya</taxon>
        <taxon>Basidiomycota</taxon>
        <taxon>Agaricomycotina</taxon>
        <taxon>Agaricomycetes</taxon>
        <taxon>Agaricomycetidae</taxon>
        <taxon>Agaricales</taxon>
        <taxon>Marasmiineae</taxon>
        <taxon>Physalacriaceae</taxon>
        <taxon>Armillaria</taxon>
    </lineage>
</organism>
<dbReference type="Proteomes" id="UP001175227">
    <property type="component" value="Unassembled WGS sequence"/>
</dbReference>
<dbReference type="SUPFAM" id="SSF52047">
    <property type="entry name" value="RNI-like"/>
    <property type="match status" value="1"/>
</dbReference>
<evidence type="ECO:0000313" key="3">
    <source>
        <dbReference type="Proteomes" id="UP001175227"/>
    </source>
</evidence>
<evidence type="ECO:0000256" key="1">
    <source>
        <dbReference type="SAM" id="Coils"/>
    </source>
</evidence>
<sequence>MFRGASLTRDTHIRRSVFGFIAARMARLERLHITTVKSMDSEFSLLGLALEPVVSKLTSLKSISFPPFSNTFSIMAEISTLPHITSIIVENDPFSFHVPSFPQGLSCGLPSRLRTLHTSTAFGEATRLFNTDLPHLSDIYLESYQFEVPSTVHRLARLISHCCRNLRKLRLFSSGVPEIFTSSSLDCISIADIAPLFSCSAMESLVIIHAFPLLLSDSDIRTLLIRWPGLKLLELNYAPSSFTRGDFDLLLPEWKTLATFAQYGTNLVELGLYMDGFVDVPDIKDTYPFAQLDSLIVGTSEIKGSDDEARLLSYILPSGCDIVPGTRGEMSDEWEQVVWLTSLFQQVREEEREAKKVLEKRVVELEAQLASARK</sequence>
<dbReference type="EMBL" id="JAUEPR010000008">
    <property type="protein sequence ID" value="KAK0481454.1"/>
    <property type="molecule type" value="Genomic_DNA"/>
</dbReference>
<accession>A0AA39UGH3</accession>
<dbReference type="Gene3D" id="3.80.10.10">
    <property type="entry name" value="Ribonuclease Inhibitor"/>
    <property type="match status" value="1"/>
</dbReference>
<reference evidence="2" key="1">
    <citation type="submission" date="2023-06" db="EMBL/GenBank/DDBJ databases">
        <authorList>
            <consortium name="Lawrence Berkeley National Laboratory"/>
            <person name="Ahrendt S."/>
            <person name="Sahu N."/>
            <person name="Indic B."/>
            <person name="Wong-Bajracharya J."/>
            <person name="Merenyi Z."/>
            <person name="Ke H.-M."/>
            <person name="Monk M."/>
            <person name="Kocsube S."/>
            <person name="Drula E."/>
            <person name="Lipzen A."/>
            <person name="Balint B."/>
            <person name="Henrissat B."/>
            <person name="Andreopoulos B."/>
            <person name="Martin F.M."/>
            <person name="Harder C.B."/>
            <person name="Rigling D."/>
            <person name="Ford K.L."/>
            <person name="Foster G.D."/>
            <person name="Pangilinan J."/>
            <person name="Papanicolaou A."/>
            <person name="Barry K."/>
            <person name="LaButti K."/>
            <person name="Viragh M."/>
            <person name="Koriabine M."/>
            <person name="Yan M."/>
            <person name="Riley R."/>
            <person name="Champramary S."/>
            <person name="Plett K.L."/>
            <person name="Tsai I.J."/>
            <person name="Slot J."/>
            <person name="Sipos G."/>
            <person name="Plett J."/>
            <person name="Nagy L.G."/>
            <person name="Grigoriev I.V."/>
        </authorList>
    </citation>
    <scope>NUCLEOTIDE SEQUENCE</scope>
    <source>
        <strain evidence="2">ICMP 16352</strain>
    </source>
</reference>